<comment type="caution">
    <text evidence="1">The sequence shown here is derived from an EMBL/GenBank/DDBJ whole genome shotgun (WGS) entry which is preliminary data.</text>
</comment>
<dbReference type="RefSeq" id="WP_020582618.1">
    <property type="nucleotide sequence ID" value="NZ_JOJP01000001.1"/>
</dbReference>
<dbReference type="EMBL" id="JOJP01000001">
    <property type="protein sequence ID" value="KEI69774.1"/>
    <property type="molecule type" value="Genomic_DNA"/>
</dbReference>
<name>A0A081K6J8_9GAMM</name>
<proteinExistence type="predicted"/>
<reference evidence="1 2" key="1">
    <citation type="submission" date="2014-06" db="EMBL/GenBank/DDBJ databases">
        <title>Whole Genome Sequences of Three Symbiotic Endozoicomonas Bacteria.</title>
        <authorList>
            <person name="Neave M.J."/>
            <person name="Apprill A."/>
            <person name="Voolstra C.R."/>
        </authorList>
    </citation>
    <scope>NUCLEOTIDE SEQUENCE [LARGE SCALE GENOMIC DNA]</scope>
    <source>
        <strain evidence="1 2">DSM 22380</strain>
    </source>
</reference>
<organism evidence="1 2">
    <name type="scientific">Endozoicomonas elysicola</name>
    <dbReference type="NCBI Taxonomy" id="305900"/>
    <lineage>
        <taxon>Bacteria</taxon>
        <taxon>Pseudomonadati</taxon>
        <taxon>Pseudomonadota</taxon>
        <taxon>Gammaproteobacteria</taxon>
        <taxon>Oceanospirillales</taxon>
        <taxon>Endozoicomonadaceae</taxon>
        <taxon>Endozoicomonas</taxon>
    </lineage>
</organism>
<dbReference type="STRING" id="305900.GV64_02580"/>
<dbReference type="Proteomes" id="UP000027997">
    <property type="component" value="Unassembled WGS sequence"/>
</dbReference>
<evidence type="ECO:0000313" key="1">
    <source>
        <dbReference type="EMBL" id="KEI69774.1"/>
    </source>
</evidence>
<dbReference type="PROSITE" id="PS51257">
    <property type="entry name" value="PROKAR_LIPOPROTEIN"/>
    <property type="match status" value="1"/>
</dbReference>
<gene>
    <name evidence="1" type="ORF">GV64_02580</name>
</gene>
<evidence type="ECO:0000313" key="2">
    <source>
        <dbReference type="Proteomes" id="UP000027997"/>
    </source>
</evidence>
<sequence>MLKLKGNGSVKSTCQSLLFSISCLFSTGSWSVTGSDVSLLDLMIDSYELKMITWADKHAYTQEGSGIDIRPKELHMQQSLLHLDEYDGLLEKSITDLGQSFQNYSVDWQKNKVPSEDVTRELDQTQQAFSDFLISNMSGSPIVDLRARQIDSLLTLSSIYVYMATEPQASFPITEVYNIDELVESIDSTLLTHPVKDTTLLAKWRFLKSALLRGDYVAPLLVKRHALSMALILQRSLDEI</sequence>
<keyword evidence="2" id="KW-1185">Reference proteome</keyword>
<protein>
    <submittedName>
        <fullName evidence="1">Uncharacterized protein</fullName>
    </submittedName>
</protein>
<accession>A0A081K6J8</accession>
<dbReference type="AlphaFoldDB" id="A0A081K6J8"/>